<protein>
    <submittedName>
        <fullName evidence="5">ARAD1C04334p</fullName>
    </submittedName>
</protein>
<evidence type="ECO:0000313" key="5">
    <source>
        <dbReference type="EMBL" id="CDP34085.1"/>
    </source>
</evidence>
<sequence length="307" mass="34777">METFGDLVTSVYWKKALKSPGEHSPLFVFIPGNPGLADFYIPYLKKVAEELPEYEIFCPSHLGFGTTTVEEGSVSNELPVYTLDQQIDHKVDLIHRLTRNGPRKLVIMGHSVGSWFVQRIVARLEGHPNVDTKLVGLVTPTIEHIARSDKGSKMTAAMSVVGHRSGWLAQLLAQGLGYIPGPIMERIVRLSVPTEHGANAAYHIVRRPTVVRQFVDMGSEEMERIKEEDVPEFWDRSGPKGYNVWMFFAEKDHWVPNDTRQKLIDRHGQRPGIRVDIEKIEHSFCLKSWHLFGRLTGAVVRELGPHE</sequence>
<reference evidence="5" key="1">
    <citation type="submission" date="2014-02" db="EMBL/GenBank/DDBJ databases">
        <authorList>
            <person name="Genoscope - CEA"/>
        </authorList>
    </citation>
    <scope>NUCLEOTIDE SEQUENCE</scope>
    <source>
        <strain evidence="5">LS3</strain>
    </source>
</reference>
<comment type="similarity">
    <text evidence="2">Belongs to the AB hydrolase superfamily. LDAH family.</text>
</comment>
<gene>
    <name evidence="5" type="ORF">GNLVRS02_ARAD1C04334g</name>
</gene>
<dbReference type="SUPFAM" id="SSF53474">
    <property type="entry name" value="alpha/beta-Hydrolases"/>
    <property type="match status" value="1"/>
</dbReference>
<proteinExistence type="inferred from homology"/>
<dbReference type="GO" id="GO:0019915">
    <property type="term" value="P:lipid storage"/>
    <property type="evidence" value="ECO:0007669"/>
    <property type="project" value="InterPro"/>
</dbReference>
<dbReference type="Pfam" id="PF10230">
    <property type="entry name" value="LIDHydrolase"/>
    <property type="match status" value="1"/>
</dbReference>
<dbReference type="InterPro" id="IPR029058">
    <property type="entry name" value="AB_hydrolase_fold"/>
</dbReference>
<accession>A0A060SYX5</accession>
<evidence type="ECO:0000256" key="1">
    <source>
        <dbReference type="ARBA" id="ARBA00004502"/>
    </source>
</evidence>
<keyword evidence="4" id="KW-0378">Hydrolase</keyword>
<dbReference type="PANTHER" id="PTHR13390:SF0">
    <property type="entry name" value="LIPID DROPLET-ASSOCIATED HYDROLASE"/>
    <property type="match status" value="1"/>
</dbReference>
<reference evidence="5" key="2">
    <citation type="submission" date="2014-06" db="EMBL/GenBank/DDBJ databases">
        <title>The complete genome of Blastobotrys (Arxula) adeninivorans LS3 - a yeast of biotechnological interest.</title>
        <authorList>
            <person name="Kunze G."/>
            <person name="Gaillardin C."/>
            <person name="Czernicka M."/>
            <person name="Durrens P."/>
            <person name="Martin T."/>
            <person name="Boer E."/>
            <person name="Gabaldon T."/>
            <person name="Cruz J."/>
            <person name="Talla E."/>
            <person name="Marck C."/>
            <person name="Goffeau A."/>
            <person name="Barbe V."/>
            <person name="Baret P."/>
            <person name="Baronian K."/>
            <person name="Beier S."/>
            <person name="Bleykasten C."/>
            <person name="Bode R."/>
            <person name="Casaregola S."/>
            <person name="Despons L."/>
            <person name="Fairhead C."/>
            <person name="Giersberg M."/>
            <person name="Gierski P."/>
            <person name="Hahnel U."/>
            <person name="Hartmann A."/>
            <person name="Jankowska D."/>
            <person name="Jubin C."/>
            <person name="Jung P."/>
            <person name="Lafontaine I."/>
            <person name="Leh-Louis V."/>
            <person name="Lemaire M."/>
            <person name="Marcet-Houben M."/>
            <person name="Mascher M."/>
            <person name="Morel G."/>
            <person name="Richard G.-F."/>
            <person name="Riechen J."/>
            <person name="Sacerdot C."/>
            <person name="Sarkar A."/>
            <person name="Savel G."/>
            <person name="Schacherer J."/>
            <person name="Sherman D."/>
            <person name="Straub M.-L."/>
            <person name="Stein N."/>
            <person name="Thierry A."/>
            <person name="Trautwein-Schult A."/>
            <person name="Westhof E."/>
            <person name="Worch S."/>
            <person name="Dujon B."/>
            <person name="Souciet J.-L."/>
            <person name="Wincker P."/>
            <person name="Scholz U."/>
            <person name="Neuveglise N."/>
        </authorList>
    </citation>
    <scope>NUCLEOTIDE SEQUENCE</scope>
    <source>
        <strain evidence="5">LS3</strain>
    </source>
</reference>
<dbReference type="EMBL" id="HG937693">
    <property type="protein sequence ID" value="CDP34085.1"/>
    <property type="molecule type" value="Genomic_DNA"/>
</dbReference>
<dbReference type="PANTHER" id="PTHR13390">
    <property type="entry name" value="LIPASE"/>
    <property type="match status" value="1"/>
</dbReference>
<dbReference type="InterPro" id="IPR019363">
    <property type="entry name" value="LDAH"/>
</dbReference>
<evidence type="ECO:0000256" key="4">
    <source>
        <dbReference type="ARBA" id="ARBA00022801"/>
    </source>
</evidence>
<dbReference type="PhylomeDB" id="A0A060SYX5"/>
<dbReference type="Gene3D" id="3.40.50.1820">
    <property type="entry name" value="alpha/beta hydrolase"/>
    <property type="match status" value="1"/>
</dbReference>
<comment type="subcellular location">
    <subcellularLocation>
        <location evidence="1">Lipid droplet</location>
    </subcellularLocation>
</comment>
<dbReference type="AlphaFoldDB" id="A0A060SYX5"/>
<organism evidence="5">
    <name type="scientific">Blastobotrys adeninivorans</name>
    <name type="common">Yeast</name>
    <name type="synonym">Arxula adeninivorans</name>
    <dbReference type="NCBI Taxonomy" id="409370"/>
    <lineage>
        <taxon>Eukaryota</taxon>
        <taxon>Fungi</taxon>
        <taxon>Dikarya</taxon>
        <taxon>Ascomycota</taxon>
        <taxon>Saccharomycotina</taxon>
        <taxon>Dipodascomycetes</taxon>
        <taxon>Dipodascales</taxon>
        <taxon>Trichomonascaceae</taxon>
        <taxon>Blastobotrys</taxon>
    </lineage>
</organism>
<evidence type="ECO:0000256" key="3">
    <source>
        <dbReference type="ARBA" id="ARBA00022677"/>
    </source>
</evidence>
<dbReference type="GO" id="GO:0005811">
    <property type="term" value="C:lipid droplet"/>
    <property type="evidence" value="ECO:0007669"/>
    <property type="project" value="UniProtKB-SubCell"/>
</dbReference>
<name>A0A060SYX5_BLAAD</name>
<dbReference type="GO" id="GO:0016298">
    <property type="term" value="F:lipase activity"/>
    <property type="evidence" value="ECO:0007669"/>
    <property type="project" value="InterPro"/>
</dbReference>
<keyword evidence="3" id="KW-0551">Lipid droplet</keyword>
<evidence type="ECO:0000256" key="2">
    <source>
        <dbReference type="ARBA" id="ARBA00008300"/>
    </source>
</evidence>